<dbReference type="PANTHER" id="PTHR33254">
    <property type="entry name" value="4-HYDROXY-4-METHYL-2-OXOGLUTARATE ALDOLASE 3-RELATED"/>
    <property type="match status" value="1"/>
</dbReference>
<evidence type="ECO:0000313" key="2">
    <source>
        <dbReference type="EMBL" id="ODM15855.1"/>
    </source>
</evidence>
<dbReference type="OrthoDB" id="1476984at2759"/>
<dbReference type="AlphaFoldDB" id="A0A1E3B4F8"/>
<dbReference type="EMBL" id="JXNT01000014">
    <property type="protein sequence ID" value="ODM15855.1"/>
    <property type="molecule type" value="Genomic_DNA"/>
</dbReference>
<dbReference type="GO" id="GO:0046872">
    <property type="term" value="F:metal ion binding"/>
    <property type="evidence" value="ECO:0007669"/>
    <property type="project" value="UniProtKB-KW"/>
</dbReference>
<dbReference type="PANTHER" id="PTHR33254:SF28">
    <property type="entry name" value="4-HYDROXY-4-METHYL-2-OXOGLUTARATE ALDOLASE"/>
    <property type="match status" value="1"/>
</dbReference>
<protein>
    <submittedName>
        <fullName evidence="2">Uncharacterized protein</fullName>
    </submittedName>
</protein>
<comment type="cofactor">
    <cofactor evidence="1">
        <name>Mg(2+)</name>
        <dbReference type="ChEBI" id="CHEBI:18420"/>
    </cofactor>
</comment>
<dbReference type="InterPro" id="IPR005493">
    <property type="entry name" value="RraA/RraA-like"/>
</dbReference>
<feature type="binding site" evidence="1">
    <location>
        <begin position="100"/>
        <end position="103"/>
    </location>
    <ligand>
        <name>substrate</name>
    </ligand>
</feature>
<organism evidence="2 3">
    <name type="scientific">Aspergillus cristatus</name>
    <name type="common">Chinese Fuzhuan brick tea-fermentation fungus</name>
    <name type="synonym">Eurotium cristatum</name>
    <dbReference type="NCBI Taxonomy" id="573508"/>
    <lineage>
        <taxon>Eukaryota</taxon>
        <taxon>Fungi</taxon>
        <taxon>Dikarya</taxon>
        <taxon>Ascomycota</taxon>
        <taxon>Pezizomycotina</taxon>
        <taxon>Eurotiomycetes</taxon>
        <taxon>Eurotiomycetidae</taxon>
        <taxon>Eurotiales</taxon>
        <taxon>Aspergillaceae</taxon>
        <taxon>Aspergillus</taxon>
        <taxon>Aspergillus subgen. Aspergillus</taxon>
    </lineage>
</organism>
<keyword evidence="3" id="KW-1185">Reference proteome</keyword>
<dbReference type="SUPFAM" id="SSF89562">
    <property type="entry name" value="RraA-like"/>
    <property type="match status" value="1"/>
</dbReference>
<accession>A0A1E3B4F8</accession>
<reference evidence="2 3" key="1">
    <citation type="journal article" date="2016" name="BMC Genomics">
        <title>Comparative genomic and transcriptomic analyses of the Fuzhuan brick tea-fermentation fungus Aspergillus cristatus.</title>
        <authorList>
            <person name="Ge Y."/>
            <person name="Wang Y."/>
            <person name="Liu Y."/>
            <person name="Tan Y."/>
            <person name="Ren X."/>
            <person name="Zhang X."/>
            <person name="Hyde K.D."/>
            <person name="Liu Y."/>
            <person name="Liu Z."/>
        </authorList>
    </citation>
    <scope>NUCLEOTIDE SEQUENCE [LARGE SCALE GENOMIC DNA]</scope>
    <source>
        <strain evidence="2 3">GZAAS20.1005</strain>
    </source>
</reference>
<gene>
    <name evidence="2" type="ORF">SI65_08695</name>
</gene>
<name>A0A1E3B4F8_ASPCR</name>
<dbReference type="Proteomes" id="UP000094569">
    <property type="component" value="Unassembled WGS sequence"/>
</dbReference>
<dbReference type="GO" id="GO:0008948">
    <property type="term" value="F:oxaloacetate decarboxylase activity"/>
    <property type="evidence" value="ECO:0007669"/>
    <property type="project" value="TreeGrafter"/>
</dbReference>
<proteinExistence type="predicted"/>
<dbReference type="CDD" id="cd16841">
    <property type="entry name" value="RraA_family"/>
    <property type="match status" value="1"/>
</dbReference>
<evidence type="ECO:0000313" key="3">
    <source>
        <dbReference type="Proteomes" id="UP000094569"/>
    </source>
</evidence>
<keyword evidence="1" id="KW-0479">Metal-binding</keyword>
<dbReference type="VEuPathDB" id="FungiDB:SI65_08695"/>
<dbReference type="Gene3D" id="3.50.30.40">
    <property type="entry name" value="Ribonuclease E inhibitor RraA/RraA-like"/>
    <property type="match status" value="1"/>
</dbReference>
<feature type="binding site" evidence="1">
    <location>
        <position position="122"/>
    </location>
    <ligand>
        <name>substrate</name>
    </ligand>
</feature>
<dbReference type="GO" id="GO:0047443">
    <property type="term" value="F:4-hydroxy-4-methyl-2-oxoglutarate aldolase activity"/>
    <property type="evidence" value="ECO:0007669"/>
    <property type="project" value="TreeGrafter"/>
</dbReference>
<dbReference type="STRING" id="573508.A0A1E3B4F8"/>
<keyword evidence="1" id="KW-0460">Magnesium</keyword>
<feature type="binding site" evidence="1">
    <location>
        <position position="123"/>
    </location>
    <ligand>
        <name>substrate</name>
    </ligand>
</feature>
<dbReference type="Pfam" id="PF03737">
    <property type="entry name" value="RraA-like"/>
    <property type="match status" value="1"/>
</dbReference>
<comment type="caution">
    <text evidence="2">The sequence shown here is derived from an EMBL/GenBank/DDBJ whole genome shotgun (WGS) entry which is preliminary data.</text>
</comment>
<dbReference type="InterPro" id="IPR036704">
    <property type="entry name" value="RraA/RraA-like_sf"/>
</dbReference>
<sequence length="226" mass="24527">MPANPENIINRLQKWGACDVADGLSKLKYPNGGFLEGLTMYSPEFQSGETKLIGQAYTVKFVPKTDEAAPKVQGDYIDKIPSGAVIFISQPLPDVNAVYGGLMSLRAKTLNAAGVVIEGRVRDLNEHRALEFPLFSRAVGTTAGGEVCRPSEVNVSVRLNSDVQRAWIQPGDYIIADLNGVVRLPEELAERVLDAIPGIVEADEKCAEGIRGGRTVEEVSKEFRGR</sequence>
<evidence type="ECO:0000256" key="1">
    <source>
        <dbReference type="PIRSR" id="PIRSR605493-1"/>
    </source>
</evidence>